<proteinExistence type="inferred from homology"/>
<protein>
    <submittedName>
        <fullName evidence="2">ROK family protein</fullName>
    </submittedName>
</protein>
<organism evidence="2 3">
    <name type="scientific">Blautia liquoris</name>
    <dbReference type="NCBI Taxonomy" id="2779518"/>
    <lineage>
        <taxon>Bacteria</taxon>
        <taxon>Bacillati</taxon>
        <taxon>Bacillota</taxon>
        <taxon>Clostridia</taxon>
        <taxon>Lachnospirales</taxon>
        <taxon>Lachnospiraceae</taxon>
        <taxon>Blautia</taxon>
    </lineage>
</organism>
<keyword evidence="3" id="KW-1185">Reference proteome</keyword>
<dbReference type="KEGG" id="bliq:INP51_02865"/>
<accession>A0A7M2RKQ1</accession>
<reference evidence="2 3" key="1">
    <citation type="submission" date="2020-10" db="EMBL/GenBank/DDBJ databases">
        <title>Blautia liquoris sp.nov., isolated from the mud in a fermentation cellar used for the production of Chinese strong-flavoured liquor.</title>
        <authorList>
            <person name="Lu L."/>
        </authorList>
    </citation>
    <scope>NUCLEOTIDE SEQUENCE [LARGE SCALE GENOMIC DNA]</scope>
    <source>
        <strain evidence="2 3">LZLJ-3</strain>
    </source>
</reference>
<evidence type="ECO:0000313" key="3">
    <source>
        <dbReference type="Proteomes" id="UP000593601"/>
    </source>
</evidence>
<dbReference type="AlphaFoldDB" id="A0A7M2RKQ1"/>
<dbReference type="Pfam" id="PF00480">
    <property type="entry name" value="ROK"/>
    <property type="match status" value="1"/>
</dbReference>
<comment type="similarity">
    <text evidence="1">Belongs to the ROK (NagC/XylR) family.</text>
</comment>
<dbReference type="Gene3D" id="3.30.420.40">
    <property type="match status" value="2"/>
</dbReference>
<dbReference type="PANTHER" id="PTHR18964:SF165">
    <property type="entry name" value="BETA-GLUCOSIDE KINASE"/>
    <property type="match status" value="1"/>
</dbReference>
<dbReference type="PANTHER" id="PTHR18964">
    <property type="entry name" value="ROK (REPRESSOR, ORF, KINASE) FAMILY"/>
    <property type="match status" value="1"/>
</dbReference>
<dbReference type="InterPro" id="IPR043129">
    <property type="entry name" value="ATPase_NBD"/>
</dbReference>
<evidence type="ECO:0000256" key="1">
    <source>
        <dbReference type="ARBA" id="ARBA00006479"/>
    </source>
</evidence>
<dbReference type="SUPFAM" id="SSF53067">
    <property type="entry name" value="Actin-like ATPase domain"/>
    <property type="match status" value="1"/>
</dbReference>
<dbReference type="EMBL" id="CP063304">
    <property type="protein sequence ID" value="QOV19922.1"/>
    <property type="molecule type" value="Genomic_DNA"/>
</dbReference>
<sequence>MIKKYLTIDIGGTFIKYSIMDEKYRILEEGSEGTRKNPEEFLKQLETLVLRYKTEVEGAAVCIAGFINPETGENTDDSVGENFRAYNLKQALSTAGDFPVILENDSNCAALGEMVLGAGRGLRDFCLLTFGTGIGGALVLDGNLYRGKHFKAGEAGLTLLRYSMTDGKTSCESAGATSALVREVSRTLGRDVDGIYIFGHLDHPDILKKYNVWLEKAALVTGNTAMLLDPEAVLIGGGICGSPRFIGDLQKTVYHMFPQLEDYTEIRVCETGNQAGRIGALSLFLKQAF</sequence>
<dbReference type="Proteomes" id="UP000593601">
    <property type="component" value="Chromosome"/>
</dbReference>
<dbReference type="RefSeq" id="WP_193736242.1">
    <property type="nucleotide sequence ID" value="NZ_CP063304.1"/>
</dbReference>
<gene>
    <name evidence="2" type="ORF">INP51_02865</name>
</gene>
<name>A0A7M2RKQ1_9FIRM</name>
<evidence type="ECO:0000313" key="2">
    <source>
        <dbReference type="EMBL" id="QOV19922.1"/>
    </source>
</evidence>
<dbReference type="InterPro" id="IPR000600">
    <property type="entry name" value="ROK"/>
</dbReference>